<evidence type="ECO:0000259" key="1">
    <source>
        <dbReference type="Pfam" id="PF09331"/>
    </source>
</evidence>
<name>W9RHQ7_9ROSA</name>
<reference evidence="3" key="1">
    <citation type="submission" date="2013-01" db="EMBL/GenBank/DDBJ databases">
        <title>Draft Genome Sequence of a Mulberry Tree, Morus notabilis C.K. Schneid.</title>
        <authorList>
            <person name="He N."/>
            <person name="Zhao S."/>
        </authorList>
    </citation>
    <scope>NUCLEOTIDE SEQUENCE</scope>
</reference>
<keyword evidence="3" id="KW-1185">Reference proteome</keyword>
<organism evidence="2 3">
    <name type="scientific">Morus notabilis</name>
    <dbReference type="NCBI Taxonomy" id="981085"/>
    <lineage>
        <taxon>Eukaryota</taxon>
        <taxon>Viridiplantae</taxon>
        <taxon>Streptophyta</taxon>
        <taxon>Embryophyta</taxon>
        <taxon>Tracheophyta</taxon>
        <taxon>Spermatophyta</taxon>
        <taxon>Magnoliopsida</taxon>
        <taxon>eudicotyledons</taxon>
        <taxon>Gunneridae</taxon>
        <taxon>Pentapetalae</taxon>
        <taxon>rosids</taxon>
        <taxon>fabids</taxon>
        <taxon>Rosales</taxon>
        <taxon>Moraceae</taxon>
        <taxon>Moreae</taxon>
        <taxon>Morus</taxon>
    </lineage>
</organism>
<proteinExistence type="predicted"/>
<dbReference type="EMBL" id="KE344761">
    <property type="protein sequence ID" value="EXB77629.1"/>
    <property type="molecule type" value="Genomic_DNA"/>
</dbReference>
<sequence>MWMKAQGTPMRFSMEEYAMITGLNFAPVKADEKLERAKKNTHLKHKHFNAIDNVSVVDPEKMLKGMEPIEDDDRTKISSFVS</sequence>
<dbReference type="AlphaFoldDB" id="W9RHQ7"/>
<dbReference type="PANTHER" id="PTHR48449:SF1">
    <property type="entry name" value="DUF1985 DOMAIN-CONTAINING PROTEIN"/>
    <property type="match status" value="1"/>
</dbReference>
<dbReference type="Pfam" id="PF09331">
    <property type="entry name" value="DUF1985"/>
    <property type="match status" value="1"/>
</dbReference>
<dbReference type="PANTHER" id="PTHR48449">
    <property type="entry name" value="DUF1985 DOMAIN-CONTAINING PROTEIN"/>
    <property type="match status" value="1"/>
</dbReference>
<dbReference type="Proteomes" id="UP000030645">
    <property type="component" value="Unassembled WGS sequence"/>
</dbReference>
<feature type="domain" description="DUF1985" evidence="1">
    <location>
        <begin position="1"/>
        <end position="78"/>
    </location>
</feature>
<evidence type="ECO:0000313" key="3">
    <source>
        <dbReference type="Proteomes" id="UP000030645"/>
    </source>
</evidence>
<accession>W9RHQ7</accession>
<gene>
    <name evidence="2" type="ORF">L484_018145</name>
</gene>
<dbReference type="InterPro" id="IPR015410">
    <property type="entry name" value="DUF1985"/>
</dbReference>
<evidence type="ECO:0000313" key="2">
    <source>
        <dbReference type="EMBL" id="EXB77629.1"/>
    </source>
</evidence>
<protein>
    <recommendedName>
        <fullName evidence="1">DUF1985 domain-containing protein</fullName>
    </recommendedName>
</protein>